<reference evidence="3 4" key="1">
    <citation type="submission" date="2017-11" db="EMBL/GenBank/DDBJ databases">
        <title>Complete genome sequence of Streptomyces lavendulae subsp. lavendulae CCM 3239 (formerly 'Streptomyces aureofaciens CCM 3239'), the producer of the angucycline-type antibiotic auricin.</title>
        <authorList>
            <person name="Busche T."/>
            <person name="Novakova R."/>
            <person name="Al'Dilaimi A."/>
            <person name="Homerova D."/>
            <person name="Feckova L."/>
            <person name="Rezuchova B."/>
            <person name="Mingyar E."/>
            <person name="Csolleiova D."/>
            <person name="Bekeova C."/>
            <person name="Winkler A."/>
            <person name="Sevcikova B."/>
            <person name="Kalinowski J."/>
            <person name="Kormanec J."/>
            <person name="Ruckert C."/>
        </authorList>
    </citation>
    <scope>NUCLEOTIDE SEQUENCE [LARGE SCALE GENOMIC DNA]</scope>
    <source>
        <strain evidence="3 4">CCM 3239</strain>
    </source>
</reference>
<gene>
    <name evidence="3" type="ORF">SLAV_09620</name>
</gene>
<dbReference type="InterPro" id="IPR011576">
    <property type="entry name" value="Pyridox_Oxase_N"/>
</dbReference>
<evidence type="ECO:0000313" key="4">
    <source>
        <dbReference type="Proteomes" id="UP000231791"/>
    </source>
</evidence>
<dbReference type="GeneID" id="49382991"/>
<dbReference type="NCBIfam" id="TIGR03618">
    <property type="entry name" value="Rv1155_F420"/>
    <property type="match status" value="1"/>
</dbReference>
<dbReference type="GO" id="GO:0016627">
    <property type="term" value="F:oxidoreductase activity, acting on the CH-CH group of donors"/>
    <property type="evidence" value="ECO:0007669"/>
    <property type="project" value="TreeGrafter"/>
</dbReference>
<dbReference type="SUPFAM" id="SSF50475">
    <property type="entry name" value="FMN-binding split barrel"/>
    <property type="match status" value="1"/>
</dbReference>
<dbReference type="Proteomes" id="UP000231791">
    <property type="component" value="Chromosome"/>
</dbReference>
<dbReference type="InterPro" id="IPR012349">
    <property type="entry name" value="Split_barrel_FMN-bd"/>
</dbReference>
<dbReference type="Gene3D" id="2.30.110.10">
    <property type="entry name" value="Electron Transport, Fmn-binding Protein, Chain A"/>
    <property type="match status" value="1"/>
</dbReference>
<evidence type="ECO:0000256" key="1">
    <source>
        <dbReference type="ARBA" id="ARBA00023002"/>
    </source>
</evidence>
<dbReference type="GO" id="GO:0005829">
    <property type="term" value="C:cytosol"/>
    <property type="evidence" value="ECO:0007669"/>
    <property type="project" value="TreeGrafter"/>
</dbReference>
<protein>
    <submittedName>
        <fullName evidence="3">Pyridoxamine 5'-phosphate oxidase</fullName>
    </submittedName>
</protein>
<evidence type="ECO:0000259" key="2">
    <source>
        <dbReference type="Pfam" id="PF01243"/>
    </source>
</evidence>
<keyword evidence="4" id="KW-1185">Reference proteome</keyword>
<dbReference type="OrthoDB" id="162914at2"/>
<dbReference type="InterPro" id="IPR019920">
    <property type="entry name" value="F420-binding_dom_put"/>
</dbReference>
<dbReference type="AlphaFoldDB" id="A0A2K8PDI1"/>
<dbReference type="PANTHER" id="PTHR35176">
    <property type="entry name" value="HEME OXYGENASE HI_0854-RELATED"/>
    <property type="match status" value="1"/>
</dbReference>
<dbReference type="RefSeq" id="WP_030234629.1">
    <property type="nucleotide sequence ID" value="NZ_BSRP01000006.1"/>
</dbReference>
<dbReference type="GO" id="GO:0070967">
    <property type="term" value="F:coenzyme F420 binding"/>
    <property type="evidence" value="ECO:0007669"/>
    <property type="project" value="TreeGrafter"/>
</dbReference>
<keyword evidence="1" id="KW-0560">Oxidoreductase</keyword>
<dbReference type="Pfam" id="PF01243">
    <property type="entry name" value="PNPOx_N"/>
    <property type="match status" value="1"/>
</dbReference>
<name>A0A2K8PDI1_STRLA</name>
<proteinExistence type="predicted"/>
<sequence>MSAALSDDLQKIIDDTPVFATVATIQPDGSPQLSVTWLARDGDDLLFSTTVGRRKETNLRRDPRVTVMINPANAPYTYAEVRGEATLTTEGGRELIDELSRKYTGKDYADFNPASADDAQRVVVRITPRKVVGSL</sequence>
<organism evidence="3 4">
    <name type="scientific">Streptomyces lavendulae subsp. lavendulae</name>
    <dbReference type="NCBI Taxonomy" id="58340"/>
    <lineage>
        <taxon>Bacteria</taxon>
        <taxon>Bacillati</taxon>
        <taxon>Actinomycetota</taxon>
        <taxon>Actinomycetes</taxon>
        <taxon>Kitasatosporales</taxon>
        <taxon>Streptomycetaceae</taxon>
        <taxon>Streptomyces</taxon>
    </lineage>
</organism>
<dbReference type="PANTHER" id="PTHR35176:SF6">
    <property type="entry name" value="HEME OXYGENASE HI_0854-RELATED"/>
    <property type="match status" value="1"/>
</dbReference>
<accession>A0A2K8PDI1</accession>
<dbReference type="EMBL" id="CP024985">
    <property type="protein sequence ID" value="ATZ23793.1"/>
    <property type="molecule type" value="Genomic_DNA"/>
</dbReference>
<evidence type="ECO:0000313" key="3">
    <source>
        <dbReference type="EMBL" id="ATZ23793.1"/>
    </source>
</evidence>
<feature type="domain" description="Pyridoxamine 5'-phosphate oxidase N-terminal" evidence="2">
    <location>
        <begin position="16"/>
        <end position="131"/>
    </location>
</feature>
<dbReference type="KEGG" id="slx:SLAV_09620"/>
<dbReference type="InterPro" id="IPR052019">
    <property type="entry name" value="F420H2_bilvrd_red/Heme_oxyg"/>
</dbReference>